<dbReference type="EMBL" id="JADYXP020000007">
    <property type="protein sequence ID" value="KAL0120694.1"/>
    <property type="molecule type" value="Genomic_DNA"/>
</dbReference>
<organism evidence="3 4">
    <name type="scientific">Cardiocondyla obscurior</name>
    <dbReference type="NCBI Taxonomy" id="286306"/>
    <lineage>
        <taxon>Eukaryota</taxon>
        <taxon>Metazoa</taxon>
        <taxon>Ecdysozoa</taxon>
        <taxon>Arthropoda</taxon>
        <taxon>Hexapoda</taxon>
        <taxon>Insecta</taxon>
        <taxon>Pterygota</taxon>
        <taxon>Neoptera</taxon>
        <taxon>Endopterygota</taxon>
        <taxon>Hymenoptera</taxon>
        <taxon>Apocrita</taxon>
        <taxon>Aculeata</taxon>
        <taxon>Formicoidea</taxon>
        <taxon>Formicidae</taxon>
        <taxon>Myrmicinae</taxon>
        <taxon>Cardiocondyla</taxon>
    </lineage>
</organism>
<evidence type="ECO:0008006" key="5">
    <source>
        <dbReference type="Google" id="ProtNLM"/>
    </source>
</evidence>
<feature type="signal peptide" evidence="2">
    <location>
        <begin position="1"/>
        <end position="23"/>
    </location>
</feature>
<dbReference type="Proteomes" id="UP001430953">
    <property type="component" value="Unassembled WGS sequence"/>
</dbReference>
<keyword evidence="2" id="KW-0732">Signal</keyword>
<reference evidence="3 4" key="1">
    <citation type="submission" date="2023-03" db="EMBL/GenBank/DDBJ databases">
        <title>High recombination rates correlate with genetic variation in Cardiocondyla obscurior ants.</title>
        <authorList>
            <person name="Errbii M."/>
        </authorList>
    </citation>
    <scope>NUCLEOTIDE SEQUENCE [LARGE SCALE GENOMIC DNA]</scope>
    <source>
        <strain evidence="3">Alpha-2009</strain>
        <tissue evidence="3">Whole body</tissue>
    </source>
</reference>
<dbReference type="AlphaFoldDB" id="A0AAW2G080"/>
<accession>A0AAW2G080</accession>
<proteinExistence type="predicted"/>
<gene>
    <name evidence="3" type="ORF">PUN28_008397</name>
</gene>
<feature type="chain" id="PRO_5043946272" description="Secreted protein" evidence="2">
    <location>
        <begin position="24"/>
        <end position="86"/>
    </location>
</feature>
<evidence type="ECO:0000256" key="1">
    <source>
        <dbReference type="SAM" id="Phobius"/>
    </source>
</evidence>
<sequence>MYFRKTCAFVLCFIATTIRTCFAQIFNRMVNTNIYRFRSWTSAGFDMTEAINGRGCLNLITLSPPLCFNFYDLFYIYLYFIKFRSK</sequence>
<keyword evidence="4" id="KW-1185">Reference proteome</keyword>
<comment type="caution">
    <text evidence="3">The sequence shown here is derived from an EMBL/GenBank/DDBJ whole genome shotgun (WGS) entry which is preliminary data.</text>
</comment>
<name>A0AAW2G080_9HYME</name>
<keyword evidence="1" id="KW-0812">Transmembrane</keyword>
<evidence type="ECO:0000313" key="4">
    <source>
        <dbReference type="Proteomes" id="UP001430953"/>
    </source>
</evidence>
<evidence type="ECO:0000313" key="3">
    <source>
        <dbReference type="EMBL" id="KAL0120694.1"/>
    </source>
</evidence>
<keyword evidence="1" id="KW-1133">Transmembrane helix</keyword>
<feature type="transmembrane region" description="Helical" evidence="1">
    <location>
        <begin position="62"/>
        <end position="81"/>
    </location>
</feature>
<protein>
    <recommendedName>
        <fullName evidence="5">Secreted protein</fullName>
    </recommendedName>
</protein>
<keyword evidence="1" id="KW-0472">Membrane</keyword>
<evidence type="ECO:0000256" key="2">
    <source>
        <dbReference type="SAM" id="SignalP"/>
    </source>
</evidence>